<feature type="domain" description="Cyclic nucleotide-binding" evidence="3">
    <location>
        <begin position="13"/>
        <end position="116"/>
    </location>
</feature>
<dbReference type="SMART" id="SM00100">
    <property type="entry name" value="cNMP"/>
    <property type="match status" value="1"/>
</dbReference>
<feature type="transmembrane region" description="Helical" evidence="2">
    <location>
        <begin position="202"/>
        <end position="224"/>
    </location>
</feature>
<dbReference type="HOGENOM" id="CLU_972492_0_0_0"/>
<feature type="transmembrane region" description="Helical" evidence="2">
    <location>
        <begin position="167"/>
        <end position="190"/>
    </location>
</feature>
<dbReference type="RefSeq" id="WP_011525525.1">
    <property type="nucleotide sequence ID" value="NC_008009.1"/>
</dbReference>
<accession>Q1IHC1</accession>
<dbReference type="SUPFAM" id="SSF51206">
    <property type="entry name" value="cAMP-binding domain-like"/>
    <property type="match status" value="1"/>
</dbReference>
<feature type="coiled-coil region" evidence="1">
    <location>
        <begin position="232"/>
        <end position="264"/>
    </location>
</feature>
<dbReference type="PANTHER" id="PTHR41386:SF1">
    <property type="entry name" value="MEMBRANE PROTEIN"/>
    <property type="match status" value="1"/>
</dbReference>
<evidence type="ECO:0000256" key="2">
    <source>
        <dbReference type="SAM" id="Phobius"/>
    </source>
</evidence>
<dbReference type="eggNOG" id="COG0664">
    <property type="taxonomic scope" value="Bacteria"/>
</dbReference>
<dbReference type="PANTHER" id="PTHR41386">
    <property type="entry name" value="INTEGRAL MEMBRANE PROTEIN-RELATED"/>
    <property type="match status" value="1"/>
</dbReference>
<protein>
    <submittedName>
        <fullName evidence="4">Cyclic nucleotide-binding protein</fullName>
    </submittedName>
</protein>
<keyword evidence="2" id="KW-0472">Membrane</keyword>
<evidence type="ECO:0000259" key="3">
    <source>
        <dbReference type="PROSITE" id="PS50042"/>
    </source>
</evidence>
<dbReference type="InterPro" id="IPR010406">
    <property type="entry name" value="DUF1003"/>
</dbReference>
<dbReference type="Pfam" id="PF06210">
    <property type="entry name" value="DUF1003"/>
    <property type="match status" value="1"/>
</dbReference>
<evidence type="ECO:0000313" key="4">
    <source>
        <dbReference type="EMBL" id="ABF43729.1"/>
    </source>
</evidence>
<keyword evidence="2" id="KW-0812">Transmembrane</keyword>
<dbReference type="InterPro" id="IPR000595">
    <property type="entry name" value="cNMP-bd_dom"/>
</dbReference>
<dbReference type="Pfam" id="PF00027">
    <property type="entry name" value="cNMP_binding"/>
    <property type="match status" value="1"/>
</dbReference>
<sequence length="286" mass="31995">MAADPLLLAEVPIFSLLDEQERETLIGLLEHQTVKEGELIFRTGDHPDALYVIADGKVELFIHDDAGRKIALDELGPADVVGEVSFMDGGPRTASSAALTPTRLLRFERESLLEFVTRHPHAAIDLLTMMGKRLRSADEMLRHTVVQNANIVEEDQLTFGQRIADQVATFGGSWTFIITFGTVLVVWVIVNVILLSKPFDPYPFILLNLVLSMLAALQAPVIMMSQNRQSAKDRLNSDLDFKVNQKAELEIAHLHKKVDQLYEVTQQHWAQRDKEHRSGGQGKPAN</sequence>
<dbReference type="Gene3D" id="2.60.120.10">
    <property type="entry name" value="Jelly Rolls"/>
    <property type="match status" value="1"/>
</dbReference>
<dbReference type="InterPro" id="IPR018490">
    <property type="entry name" value="cNMP-bd_dom_sf"/>
</dbReference>
<proteinExistence type="predicted"/>
<keyword evidence="5" id="KW-1185">Reference proteome</keyword>
<reference evidence="4 5" key="1">
    <citation type="journal article" date="2009" name="Appl. Environ. Microbiol.">
        <title>Three genomes from the phylum Acidobacteria provide insight into the lifestyles of these microorganisms in soils.</title>
        <authorList>
            <person name="Ward N.L."/>
            <person name="Challacombe J.F."/>
            <person name="Janssen P.H."/>
            <person name="Henrissat B."/>
            <person name="Coutinho P.M."/>
            <person name="Wu M."/>
            <person name="Xie G."/>
            <person name="Haft D.H."/>
            <person name="Sait M."/>
            <person name="Badger J."/>
            <person name="Barabote R.D."/>
            <person name="Bradley B."/>
            <person name="Brettin T.S."/>
            <person name="Brinkac L.M."/>
            <person name="Bruce D."/>
            <person name="Creasy T."/>
            <person name="Daugherty S.C."/>
            <person name="Davidsen T.M."/>
            <person name="DeBoy R.T."/>
            <person name="Detter J.C."/>
            <person name="Dodson R.J."/>
            <person name="Durkin A.S."/>
            <person name="Ganapathy A."/>
            <person name="Gwinn-Giglio M."/>
            <person name="Han C.S."/>
            <person name="Khouri H."/>
            <person name="Kiss H."/>
            <person name="Kothari S.P."/>
            <person name="Madupu R."/>
            <person name="Nelson K.E."/>
            <person name="Nelson W.C."/>
            <person name="Paulsen I."/>
            <person name="Penn K."/>
            <person name="Ren Q."/>
            <person name="Rosovitz M.J."/>
            <person name="Selengut J.D."/>
            <person name="Shrivastava S."/>
            <person name="Sullivan S.A."/>
            <person name="Tapia R."/>
            <person name="Thompson L.S."/>
            <person name="Watkins K.L."/>
            <person name="Yang Q."/>
            <person name="Yu C."/>
            <person name="Zafar N."/>
            <person name="Zhou L."/>
            <person name="Kuske C.R."/>
        </authorList>
    </citation>
    <scope>NUCLEOTIDE SEQUENCE [LARGE SCALE GENOMIC DNA]</scope>
    <source>
        <strain evidence="4 5">Ellin345</strain>
    </source>
</reference>
<evidence type="ECO:0000313" key="5">
    <source>
        <dbReference type="Proteomes" id="UP000002432"/>
    </source>
</evidence>
<gene>
    <name evidence="4" type="ordered locus">Acid345_4730</name>
</gene>
<organism evidence="4 5">
    <name type="scientific">Koribacter versatilis (strain Ellin345)</name>
    <dbReference type="NCBI Taxonomy" id="204669"/>
    <lineage>
        <taxon>Bacteria</taxon>
        <taxon>Pseudomonadati</taxon>
        <taxon>Acidobacteriota</taxon>
        <taxon>Terriglobia</taxon>
        <taxon>Terriglobales</taxon>
        <taxon>Candidatus Korobacteraceae</taxon>
        <taxon>Candidatus Korobacter</taxon>
    </lineage>
</organism>
<dbReference type="CDD" id="cd00038">
    <property type="entry name" value="CAP_ED"/>
    <property type="match status" value="1"/>
</dbReference>
<dbReference type="EMBL" id="CP000360">
    <property type="protein sequence ID" value="ABF43729.1"/>
    <property type="molecule type" value="Genomic_DNA"/>
</dbReference>
<dbReference type="KEGG" id="aba:Acid345_4730"/>
<dbReference type="PROSITE" id="PS50042">
    <property type="entry name" value="CNMP_BINDING_3"/>
    <property type="match status" value="1"/>
</dbReference>
<keyword evidence="2" id="KW-1133">Transmembrane helix</keyword>
<dbReference type="eggNOG" id="COG4420">
    <property type="taxonomic scope" value="Bacteria"/>
</dbReference>
<keyword evidence="1" id="KW-0175">Coiled coil</keyword>
<dbReference type="STRING" id="204669.Acid345_4730"/>
<dbReference type="AlphaFoldDB" id="Q1IHC1"/>
<dbReference type="EnsemblBacteria" id="ABF43729">
    <property type="protein sequence ID" value="ABF43729"/>
    <property type="gene ID" value="Acid345_4730"/>
</dbReference>
<dbReference type="InterPro" id="IPR014710">
    <property type="entry name" value="RmlC-like_jellyroll"/>
</dbReference>
<name>Q1IHC1_KORVE</name>
<evidence type="ECO:0000256" key="1">
    <source>
        <dbReference type="SAM" id="Coils"/>
    </source>
</evidence>
<dbReference type="Proteomes" id="UP000002432">
    <property type="component" value="Chromosome"/>
</dbReference>